<keyword evidence="7" id="KW-0472">Membrane</keyword>
<dbReference type="InterPro" id="IPR003607">
    <property type="entry name" value="HD/PDEase_dom"/>
</dbReference>
<proteinExistence type="predicted"/>
<dbReference type="InterPro" id="IPR029016">
    <property type="entry name" value="GAF-like_dom_sf"/>
</dbReference>
<dbReference type="InterPro" id="IPR037522">
    <property type="entry name" value="HD_GYP_dom"/>
</dbReference>
<dbReference type="SMART" id="SM00065">
    <property type="entry name" value="GAF"/>
    <property type="match status" value="1"/>
</dbReference>
<dbReference type="EMBL" id="DSEC01000076">
    <property type="protein sequence ID" value="HER43032.1"/>
    <property type="molecule type" value="Genomic_DNA"/>
</dbReference>
<name>A0A7V2ATL9_UNCEI</name>
<dbReference type="SUPFAM" id="SSF47384">
    <property type="entry name" value="Homodimeric domain of signal transducing histidine kinase"/>
    <property type="match status" value="1"/>
</dbReference>
<dbReference type="InterPro" id="IPR005467">
    <property type="entry name" value="His_kinase_dom"/>
</dbReference>
<evidence type="ECO:0000256" key="3">
    <source>
        <dbReference type="ARBA" id="ARBA00022553"/>
    </source>
</evidence>
<keyword evidence="3" id="KW-0597">Phosphoprotein</keyword>
<accession>A0A7V2ATL9</accession>
<dbReference type="SMART" id="SM00387">
    <property type="entry name" value="HATPase_c"/>
    <property type="match status" value="1"/>
</dbReference>
<dbReference type="PROSITE" id="PS51832">
    <property type="entry name" value="HD_GYP"/>
    <property type="match status" value="1"/>
</dbReference>
<dbReference type="GO" id="GO:0000155">
    <property type="term" value="F:phosphorelay sensor kinase activity"/>
    <property type="evidence" value="ECO:0007669"/>
    <property type="project" value="InterPro"/>
</dbReference>
<evidence type="ECO:0000256" key="1">
    <source>
        <dbReference type="ARBA" id="ARBA00000085"/>
    </source>
</evidence>
<dbReference type="InterPro" id="IPR036890">
    <property type="entry name" value="HATPase_C_sf"/>
</dbReference>
<dbReference type="Pfam" id="PF13492">
    <property type="entry name" value="GAF_3"/>
    <property type="match status" value="1"/>
</dbReference>
<evidence type="ECO:0000313" key="10">
    <source>
        <dbReference type="EMBL" id="HER43032.1"/>
    </source>
</evidence>
<evidence type="ECO:0000259" key="8">
    <source>
        <dbReference type="PROSITE" id="PS50109"/>
    </source>
</evidence>
<dbReference type="Proteomes" id="UP000886069">
    <property type="component" value="Unassembled WGS sequence"/>
</dbReference>
<feature type="non-terminal residue" evidence="10">
    <location>
        <position position="1"/>
    </location>
</feature>
<keyword evidence="5" id="KW-0418">Kinase</keyword>
<evidence type="ECO:0000256" key="6">
    <source>
        <dbReference type="ARBA" id="ARBA00023012"/>
    </source>
</evidence>
<dbReference type="CDD" id="cd00082">
    <property type="entry name" value="HisKA"/>
    <property type="match status" value="1"/>
</dbReference>
<feature type="domain" description="HD-GYP" evidence="9">
    <location>
        <begin position="479"/>
        <end position="674"/>
    </location>
</feature>
<dbReference type="PROSITE" id="PS50109">
    <property type="entry name" value="HIS_KIN"/>
    <property type="match status" value="1"/>
</dbReference>
<dbReference type="Pfam" id="PF13487">
    <property type="entry name" value="HD_5"/>
    <property type="match status" value="1"/>
</dbReference>
<dbReference type="Pfam" id="PF00512">
    <property type="entry name" value="HisKA"/>
    <property type="match status" value="1"/>
</dbReference>
<comment type="caution">
    <text evidence="10">The sequence shown here is derived from an EMBL/GenBank/DDBJ whole genome shotgun (WGS) entry which is preliminary data.</text>
</comment>
<gene>
    <name evidence="10" type="ORF">ENO08_01060</name>
</gene>
<evidence type="ECO:0000256" key="2">
    <source>
        <dbReference type="ARBA" id="ARBA00012438"/>
    </source>
</evidence>
<dbReference type="PANTHER" id="PTHR43155">
    <property type="entry name" value="CYCLIC DI-GMP PHOSPHODIESTERASE PA4108-RELATED"/>
    <property type="match status" value="1"/>
</dbReference>
<dbReference type="FunFam" id="1.10.287.130:FF:000001">
    <property type="entry name" value="Two-component sensor histidine kinase"/>
    <property type="match status" value="1"/>
</dbReference>
<evidence type="ECO:0000256" key="4">
    <source>
        <dbReference type="ARBA" id="ARBA00022679"/>
    </source>
</evidence>
<dbReference type="CDD" id="cd00075">
    <property type="entry name" value="HATPase"/>
    <property type="match status" value="1"/>
</dbReference>
<dbReference type="Gene3D" id="3.30.450.40">
    <property type="match status" value="2"/>
</dbReference>
<dbReference type="SUPFAM" id="SSF55874">
    <property type="entry name" value="ATPase domain of HSP90 chaperone/DNA topoisomerase II/histidine kinase"/>
    <property type="match status" value="1"/>
</dbReference>
<dbReference type="InterPro" id="IPR003594">
    <property type="entry name" value="HATPase_dom"/>
</dbReference>
<comment type="catalytic activity">
    <reaction evidence="1">
        <text>ATP + protein L-histidine = ADP + protein N-phospho-L-histidine.</text>
        <dbReference type="EC" id="2.7.13.3"/>
    </reaction>
</comment>
<dbReference type="Gene3D" id="1.10.287.130">
    <property type="match status" value="1"/>
</dbReference>
<evidence type="ECO:0000256" key="7">
    <source>
        <dbReference type="ARBA" id="ARBA00023136"/>
    </source>
</evidence>
<dbReference type="Gene3D" id="1.10.3210.10">
    <property type="entry name" value="Hypothetical protein af1432"/>
    <property type="match status" value="1"/>
</dbReference>
<dbReference type="AlphaFoldDB" id="A0A7V2ATL9"/>
<dbReference type="Pfam" id="PF13185">
    <property type="entry name" value="GAF_2"/>
    <property type="match status" value="1"/>
</dbReference>
<dbReference type="InterPro" id="IPR003018">
    <property type="entry name" value="GAF"/>
</dbReference>
<dbReference type="CDD" id="cd00077">
    <property type="entry name" value="HDc"/>
    <property type="match status" value="1"/>
</dbReference>
<dbReference type="FunFam" id="3.30.565.10:FF:000006">
    <property type="entry name" value="Sensor histidine kinase WalK"/>
    <property type="match status" value="1"/>
</dbReference>
<evidence type="ECO:0000259" key="9">
    <source>
        <dbReference type="PROSITE" id="PS51832"/>
    </source>
</evidence>
<dbReference type="InterPro" id="IPR004358">
    <property type="entry name" value="Sig_transdc_His_kin-like_C"/>
</dbReference>
<dbReference type="PANTHER" id="PTHR43155:SF2">
    <property type="entry name" value="CYCLIC DI-GMP PHOSPHODIESTERASE PA4108"/>
    <property type="match status" value="1"/>
</dbReference>
<dbReference type="SUPFAM" id="SSF109604">
    <property type="entry name" value="HD-domain/PDEase-like"/>
    <property type="match status" value="1"/>
</dbReference>
<evidence type="ECO:0000256" key="5">
    <source>
        <dbReference type="ARBA" id="ARBA00022777"/>
    </source>
</evidence>
<protein>
    <recommendedName>
        <fullName evidence="2">histidine kinase</fullName>
        <ecNumber evidence="2">2.7.13.3</ecNumber>
    </recommendedName>
</protein>
<organism evidence="10">
    <name type="scientific">Eiseniibacteriota bacterium</name>
    <dbReference type="NCBI Taxonomy" id="2212470"/>
    <lineage>
        <taxon>Bacteria</taxon>
        <taxon>Candidatus Eiseniibacteriota</taxon>
    </lineage>
</organism>
<dbReference type="SUPFAM" id="SSF55781">
    <property type="entry name" value="GAF domain-like"/>
    <property type="match status" value="2"/>
</dbReference>
<keyword evidence="6" id="KW-0902">Two-component regulatory system</keyword>
<dbReference type="EC" id="2.7.13.3" evidence="2"/>
<sequence length="690" mass="77063">AAGGVAQSVLVSKRRLKGILAVPISSGKETLGLMIVGDRAKESFAAEDVRLMTILSSQVATAIEKSKLYEVMNGRLGRLERENEGLKSANELKMNYISNLSHELKTPLTSIKAYVESLKDHINDPSFEEKGDFLEVISNETDRLIRMVNKVLDISKIEFGQRSLKRKVFDLAPLIKEVKSSMQPYLLDKRLKLVVDLKTDLPMVDGDDDLIRQVFINLIGNAIKFSNEGSSIFIDAVEDAVSVRITIRDEGVGIPEENIKNIFRQFYQVPGSKGEGVGLGLAIVKNIIEQHGGFINVTSRVGEGSRFAFTLPKEHHFNDLLGYLFNSMEAREEIQEMFQLAVKVIAEMLSVKMVSMMLLDQEKKELFIKVAYGLEGEVVEKVRVPLGGGIAGKVVESGRPLLVTNVEKNGVKSAPNNPQYETKSLISVPLKLGAVVIGVINVNNKTNGQPFNDDDLALLVSISDRLAKVIERMRTAEDSRAFLKETIQSLTSLLDTHESDTSGLLKMLVKWSVNVARKLRLSEKEIQVVQYVSSVHDVGMTCVSDRILRKTLELTHDELDEIRKHPQKGAAIMRPFEFVELVSQNILFHHERIDGKGYPMGLKGDQIPIGSRIIGVLDAYASMISDKPYRKRMTPNEAVEELIHHSGTQFDPKVVAAFVEVLMDEEQLEVEEYSRLAEKIRYAGKHRVTR</sequence>
<dbReference type="Pfam" id="PF02518">
    <property type="entry name" value="HATPase_c"/>
    <property type="match status" value="1"/>
</dbReference>
<dbReference type="SMART" id="SM00388">
    <property type="entry name" value="HisKA"/>
    <property type="match status" value="1"/>
</dbReference>
<dbReference type="InterPro" id="IPR003661">
    <property type="entry name" value="HisK_dim/P_dom"/>
</dbReference>
<dbReference type="PRINTS" id="PR00344">
    <property type="entry name" value="BCTRLSENSOR"/>
</dbReference>
<dbReference type="Gene3D" id="3.30.565.10">
    <property type="entry name" value="Histidine kinase-like ATPase, C-terminal domain"/>
    <property type="match status" value="1"/>
</dbReference>
<dbReference type="InterPro" id="IPR036097">
    <property type="entry name" value="HisK_dim/P_sf"/>
</dbReference>
<feature type="domain" description="Histidine kinase" evidence="8">
    <location>
        <begin position="99"/>
        <end position="315"/>
    </location>
</feature>
<reference evidence="10" key="1">
    <citation type="journal article" date="2020" name="mSystems">
        <title>Genome- and Community-Level Interaction Insights into Carbon Utilization and Element Cycling Functions of Hydrothermarchaeota in Hydrothermal Sediment.</title>
        <authorList>
            <person name="Zhou Z."/>
            <person name="Liu Y."/>
            <person name="Xu W."/>
            <person name="Pan J."/>
            <person name="Luo Z.H."/>
            <person name="Li M."/>
        </authorList>
    </citation>
    <scope>NUCLEOTIDE SEQUENCE [LARGE SCALE GENOMIC DNA]</scope>
    <source>
        <strain evidence="10">SpSt-1233</strain>
    </source>
</reference>
<keyword evidence="4" id="KW-0808">Transferase</keyword>